<proteinExistence type="predicted"/>
<comment type="catalytic activity">
    <reaction evidence="1">
        <text>3'-dephospho-CoA + ATP = 2'-(5''-triphospho-alpha-D-ribosyl)-3'-dephospho-CoA + adenine</text>
        <dbReference type="Rhea" id="RHEA:15117"/>
        <dbReference type="ChEBI" id="CHEBI:16708"/>
        <dbReference type="ChEBI" id="CHEBI:30616"/>
        <dbReference type="ChEBI" id="CHEBI:57328"/>
        <dbReference type="ChEBI" id="CHEBI:61378"/>
        <dbReference type="EC" id="2.4.2.52"/>
    </reaction>
</comment>
<dbReference type="OrthoDB" id="114886at2"/>
<dbReference type="Gene3D" id="1.10.4200.10">
    <property type="entry name" value="Triphosphoribosyl-dephospho-CoA protein"/>
    <property type="match status" value="1"/>
</dbReference>
<dbReference type="RefSeq" id="WP_028378469.1">
    <property type="nucleotide sequence ID" value="NZ_CP017601.1"/>
</dbReference>
<dbReference type="AlphaFoldDB" id="A0A2S6EXE2"/>
<protein>
    <recommendedName>
        <fullName evidence="2">triphosphoribosyl-dephospho-CoA synthase</fullName>
        <ecNumber evidence="2">2.4.2.52</ecNumber>
    </recommendedName>
</protein>
<comment type="caution">
    <text evidence="6">The sequence shown here is derived from an EMBL/GenBank/DDBJ whole genome shotgun (WGS) entry which is preliminary data.</text>
</comment>
<evidence type="ECO:0000256" key="4">
    <source>
        <dbReference type="ARBA" id="ARBA00022741"/>
    </source>
</evidence>
<dbReference type="InterPro" id="IPR017555">
    <property type="entry name" value="TriPribosyl-deP-CoA_syn"/>
</dbReference>
<name>A0A2S6EXE2_LEGPN</name>
<keyword evidence="5" id="KW-0067">ATP-binding</keyword>
<dbReference type="InterPro" id="IPR002736">
    <property type="entry name" value="CitG"/>
</dbReference>
<organism evidence="6 7">
    <name type="scientific">Legionella pneumophila</name>
    <dbReference type="NCBI Taxonomy" id="446"/>
    <lineage>
        <taxon>Bacteria</taxon>
        <taxon>Pseudomonadati</taxon>
        <taxon>Pseudomonadota</taxon>
        <taxon>Gammaproteobacteria</taxon>
        <taxon>Legionellales</taxon>
        <taxon>Legionellaceae</taxon>
        <taxon>Legionella</taxon>
    </lineage>
</organism>
<evidence type="ECO:0000313" key="6">
    <source>
        <dbReference type="EMBL" id="PPK29867.1"/>
    </source>
</evidence>
<keyword evidence="4" id="KW-0547">Nucleotide-binding</keyword>
<evidence type="ECO:0000313" key="7">
    <source>
        <dbReference type="Proteomes" id="UP000239239"/>
    </source>
</evidence>
<dbReference type="Pfam" id="PF01874">
    <property type="entry name" value="CitG"/>
    <property type="match status" value="1"/>
</dbReference>
<dbReference type="PANTHER" id="PTHR30201:SF2">
    <property type="entry name" value="2-(5''-TRIPHOSPHORIBOSYL)-3'-DEPHOSPHOCOENZYME-A SYNTHASE"/>
    <property type="match status" value="1"/>
</dbReference>
<evidence type="ECO:0000256" key="5">
    <source>
        <dbReference type="ARBA" id="ARBA00022840"/>
    </source>
</evidence>
<dbReference type="PANTHER" id="PTHR30201">
    <property type="entry name" value="TRIPHOSPHORIBOSYL-DEPHOSPHO-COA SYNTHASE"/>
    <property type="match status" value="1"/>
</dbReference>
<dbReference type="GO" id="GO:0051191">
    <property type="term" value="P:prosthetic group biosynthetic process"/>
    <property type="evidence" value="ECO:0007669"/>
    <property type="project" value="TreeGrafter"/>
</dbReference>
<dbReference type="Proteomes" id="UP000239239">
    <property type="component" value="Unassembled WGS sequence"/>
</dbReference>
<keyword evidence="3" id="KW-0808">Transferase</keyword>
<dbReference type="GO" id="GO:0005524">
    <property type="term" value="F:ATP binding"/>
    <property type="evidence" value="ECO:0007669"/>
    <property type="project" value="UniProtKB-KW"/>
</dbReference>
<reference evidence="6 7" key="1">
    <citation type="submission" date="2018-02" db="EMBL/GenBank/DDBJ databases">
        <title>Draft genome sequences of four Legionella pneumophila clinical strains isolated in Ontario.</title>
        <authorList>
            <person name="Fortuna A."/>
            <person name="Ramnarine R."/>
            <person name="Li A."/>
            <person name="Frantz C."/>
            <person name="Mallo G."/>
        </authorList>
    </citation>
    <scope>NUCLEOTIDE SEQUENCE [LARGE SCALE GENOMIC DNA]</scope>
    <source>
        <strain evidence="6 7">LG61</strain>
    </source>
</reference>
<sequence>MQTFRHSLPNPHKIARYFAKTAVQALYDEVALYPKPGLVSFVDSGAHQDMNGALFFRSLFGLRHYFFQVGLHTALGYSPKSLVTFGLNAEKTMLKITGGVNTHRGAIFALGILCTAICKLSAKYHTFSIADLHYAIIDQWAQYLEKEHQNRDTHGTLVTKRYAVYDAKQTAIEGYKPVFDTYNELLSMTHDQTFFGLLAYQRLLLTIDDINILYRSGPEGLQFARYHIQQGISQNNREQSIQKAIELHQLFSQKNISPGGVADMLGLIYFLRHVFSREAK</sequence>
<dbReference type="GO" id="GO:0046917">
    <property type="term" value="F:triphosphoribosyl-dephospho-CoA synthase activity"/>
    <property type="evidence" value="ECO:0007669"/>
    <property type="project" value="UniProtKB-EC"/>
</dbReference>
<dbReference type="EMBL" id="PQWY01000016">
    <property type="protein sequence ID" value="PPK29867.1"/>
    <property type="molecule type" value="Genomic_DNA"/>
</dbReference>
<gene>
    <name evidence="6" type="primary">mdcB</name>
    <name evidence="6" type="ORF">C3928_12490</name>
</gene>
<accession>A0A2S6EXE2</accession>
<evidence type="ECO:0000256" key="2">
    <source>
        <dbReference type="ARBA" id="ARBA00012074"/>
    </source>
</evidence>
<evidence type="ECO:0000256" key="1">
    <source>
        <dbReference type="ARBA" id="ARBA00001210"/>
    </source>
</evidence>
<dbReference type="NCBIfam" id="TIGR03132">
    <property type="entry name" value="malonate_mdcB"/>
    <property type="match status" value="1"/>
</dbReference>
<dbReference type="EC" id="2.4.2.52" evidence="2"/>
<evidence type="ECO:0000256" key="3">
    <source>
        <dbReference type="ARBA" id="ARBA00022679"/>
    </source>
</evidence>